<accession>A0ACB7XYR4</accession>
<dbReference type="EMBL" id="CM037155">
    <property type="protein sequence ID" value="KAH7846414.1"/>
    <property type="molecule type" value="Genomic_DNA"/>
</dbReference>
<dbReference type="Proteomes" id="UP000828048">
    <property type="component" value="Chromosome 5"/>
</dbReference>
<protein>
    <submittedName>
        <fullName evidence="1">Uncharacterized protein</fullName>
    </submittedName>
</protein>
<gene>
    <name evidence="1" type="ORF">Vadar_013781</name>
</gene>
<sequence>MSSAMVPPRDHCFYSRKEKSLGVLCSNFLKLYNQDGVDSIGLDDAANRLGIERRRIYDIVNILESIGVLSRKAKNQYFWKGFGGIPSALDNLKDEALKENLSASSCCDSDYNVSLNNLYEGLPNSKADRKDKPSVSCKDDSRKEKSLALLSQNFIKLFISSKVDMMTLDYVAKALLGDIHDPTAMRTKVRRLYDIANVFSSINLIEKIHHPKSRKPAFRWLGLEGSPKDGPGNALEFNEPKKRVFGTEITNSLPKKYKTESSLDWNSNEKADTPAHIKCNNLTDKHDRNSLEQPLKHSSNGFVFGPFSPASVAELGHSENKNVRRIQDLEDLASFHDPQYRNQAVGDLFGHYLAAWKSWYVEAAKTETHSRSILNS</sequence>
<organism evidence="1 2">
    <name type="scientific">Vaccinium darrowii</name>
    <dbReference type="NCBI Taxonomy" id="229202"/>
    <lineage>
        <taxon>Eukaryota</taxon>
        <taxon>Viridiplantae</taxon>
        <taxon>Streptophyta</taxon>
        <taxon>Embryophyta</taxon>
        <taxon>Tracheophyta</taxon>
        <taxon>Spermatophyta</taxon>
        <taxon>Magnoliopsida</taxon>
        <taxon>eudicotyledons</taxon>
        <taxon>Gunneridae</taxon>
        <taxon>Pentapetalae</taxon>
        <taxon>asterids</taxon>
        <taxon>Ericales</taxon>
        <taxon>Ericaceae</taxon>
        <taxon>Vaccinioideae</taxon>
        <taxon>Vaccinieae</taxon>
        <taxon>Vaccinium</taxon>
    </lineage>
</organism>
<reference evidence="1 2" key="1">
    <citation type="journal article" date="2021" name="Hortic Res">
        <title>High-quality reference genome and annotation aids understanding of berry development for evergreen blueberry (Vaccinium darrowii).</title>
        <authorList>
            <person name="Yu J."/>
            <person name="Hulse-Kemp A.M."/>
            <person name="Babiker E."/>
            <person name="Staton M."/>
        </authorList>
    </citation>
    <scope>NUCLEOTIDE SEQUENCE [LARGE SCALE GENOMIC DNA]</scope>
    <source>
        <strain evidence="2">cv. NJ 8807/NJ 8810</strain>
        <tissue evidence="1">Young leaf</tissue>
    </source>
</reference>
<evidence type="ECO:0000313" key="2">
    <source>
        <dbReference type="Proteomes" id="UP000828048"/>
    </source>
</evidence>
<name>A0ACB7XYR4_9ERIC</name>
<evidence type="ECO:0000313" key="1">
    <source>
        <dbReference type="EMBL" id="KAH7846414.1"/>
    </source>
</evidence>
<keyword evidence="2" id="KW-1185">Reference proteome</keyword>
<proteinExistence type="predicted"/>
<comment type="caution">
    <text evidence="1">The sequence shown here is derived from an EMBL/GenBank/DDBJ whole genome shotgun (WGS) entry which is preliminary data.</text>
</comment>